<dbReference type="GO" id="GO:0005576">
    <property type="term" value="C:extracellular region"/>
    <property type="evidence" value="ECO:0007669"/>
    <property type="project" value="UniProtKB-SubCell"/>
</dbReference>
<feature type="domain" description="Peptidase S1" evidence="9">
    <location>
        <begin position="1"/>
        <end position="244"/>
    </location>
</feature>
<name>F7DNK8_MONDO</name>
<dbReference type="PANTHER" id="PTHR24250:SF65">
    <property type="entry name" value="CHYMOTRYPSINOGEN B"/>
    <property type="match status" value="1"/>
</dbReference>
<dbReference type="GeneTree" id="ENSGT00940000153216"/>
<dbReference type="Bgee" id="ENSMODG00000014688">
    <property type="expression patterns" value="Expressed in cerebellum and 2 other cell types or tissues"/>
</dbReference>
<dbReference type="OMA" id="TPYRENI"/>
<dbReference type="PANTHER" id="PTHR24250">
    <property type="entry name" value="CHYMOTRYPSIN-RELATED"/>
    <property type="match status" value="1"/>
</dbReference>
<evidence type="ECO:0000256" key="2">
    <source>
        <dbReference type="ARBA" id="ARBA00022525"/>
    </source>
</evidence>
<dbReference type="Proteomes" id="UP000002280">
    <property type="component" value="Chromosome 1"/>
</dbReference>
<reference evidence="10" key="3">
    <citation type="submission" date="2025-09" db="UniProtKB">
        <authorList>
            <consortium name="Ensembl"/>
        </authorList>
    </citation>
    <scope>IDENTIFICATION</scope>
</reference>
<proteinExistence type="predicted"/>
<evidence type="ECO:0000313" key="11">
    <source>
        <dbReference type="Proteomes" id="UP000002280"/>
    </source>
</evidence>
<keyword evidence="2" id="KW-0964">Secreted</keyword>
<dbReference type="InParanoid" id="F7DNK8"/>
<reference evidence="10" key="2">
    <citation type="submission" date="2025-08" db="UniProtKB">
        <authorList>
            <consortium name="Ensembl"/>
        </authorList>
    </citation>
    <scope>IDENTIFICATION</scope>
</reference>
<evidence type="ECO:0000256" key="1">
    <source>
        <dbReference type="ARBA" id="ARBA00004239"/>
    </source>
</evidence>
<dbReference type="HOGENOM" id="CLU_006842_7_6_1"/>
<accession>F7DNK8</accession>
<evidence type="ECO:0000256" key="8">
    <source>
        <dbReference type="ARBA" id="ARBA00044036"/>
    </source>
</evidence>
<keyword evidence="11" id="KW-1185">Reference proteome</keyword>
<dbReference type="InterPro" id="IPR001254">
    <property type="entry name" value="Trypsin_dom"/>
</dbReference>
<evidence type="ECO:0000259" key="9">
    <source>
        <dbReference type="PROSITE" id="PS50240"/>
    </source>
</evidence>
<keyword evidence="4" id="KW-0378">Hydrolase</keyword>
<dbReference type="InterPro" id="IPR001314">
    <property type="entry name" value="Peptidase_S1A"/>
</dbReference>
<dbReference type="EC" id="3.4.21.1" evidence="8"/>
<evidence type="ECO:0000256" key="3">
    <source>
        <dbReference type="ARBA" id="ARBA00022670"/>
    </source>
</evidence>
<sequence>VGSVWVRSCCGVTAIKPVVSGLARIVSLQRKSLDPDKNGWHFCDKSIISQDWVVNAAHCGKTALLVMGLWKQGGDLWNTPHTSEGDVGSNLDSDTYYTSSTSLIKLATPLHFSDTVSTFCLPSSTDDFPAGSTSVATGWGLSDDNNSIIPKKLQQAALPLISNTQCNKFWWVKDVMICAGTSGVSTGMDDSGGPLVYQKDGAWNLVGIVSGGSGTCSTSILECMPMSQNLCHWYKRSWLPTELPAGAGPMYSPFDFEISINFLG</sequence>
<organism evidence="10 11">
    <name type="scientific">Monodelphis domestica</name>
    <name type="common">Gray short-tailed opossum</name>
    <dbReference type="NCBI Taxonomy" id="13616"/>
    <lineage>
        <taxon>Eukaryota</taxon>
        <taxon>Metazoa</taxon>
        <taxon>Chordata</taxon>
        <taxon>Craniata</taxon>
        <taxon>Vertebrata</taxon>
        <taxon>Euteleostomi</taxon>
        <taxon>Mammalia</taxon>
        <taxon>Metatheria</taxon>
        <taxon>Didelphimorphia</taxon>
        <taxon>Didelphidae</taxon>
        <taxon>Monodelphis</taxon>
    </lineage>
</organism>
<dbReference type="SUPFAM" id="SSF50494">
    <property type="entry name" value="Trypsin-like serine proteases"/>
    <property type="match status" value="1"/>
</dbReference>
<dbReference type="CDD" id="cd00190">
    <property type="entry name" value="Tryp_SPc"/>
    <property type="match status" value="1"/>
</dbReference>
<reference evidence="10 11" key="1">
    <citation type="journal article" date="2007" name="Nature">
        <title>Genome of the marsupial Monodelphis domestica reveals innovation in non-coding sequences.</title>
        <authorList>
            <person name="Mikkelsen T.S."/>
            <person name="Wakefield M.J."/>
            <person name="Aken B."/>
            <person name="Amemiya C.T."/>
            <person name="Chang J.L."/>
            <person name="Duke S."/>
            <person name="Garber M."/>
            <person name="Gentles A.J."/>
            <person name="Goodstadt L."/>
            <person name="Heger A."/>
            <person name="Jurka J."/>
            <person name="Kamal M."/>
            <person name="Mauceli E."/>
            <person name="Searle S.M."/>
            <person name="Sharpe T."/>
            <person name="Baker M.L."/>
            <person name="Batzer M.A."/>
            <person name="Benos P.V."/>
            <person name="Belov K."/>
            <person name="Clamp M."/>
            <person name="Cook A."/>
            <person name="Cuff J."/>
            <person name="Das R."/>
            <person name="Davidow L."/>
            <person name="Deakin J.E."/>
            <person name="Fazzari M.J."/>
            <person name="Glass J.L."/>
            <person name="Grabherr M."/>
            <person name="Greally J.M."/>
            <person name="Gu W."/>
            <person name="Hore T.A."/>
            <person name="Huttley G.A."/>
            <person name="Kleber M."/>
            <person name="Jirtle R.L."/>
            <person name="Koina E."/>
            <person name="Lee J.T."/>
            <person name="Mahony S."/>
            <person name="Marra M.A."/>
            <person name="Miller R.D."/>
            <person name="Nicholls R.D."/>
            <person name="Oda M."/>
            <person name="Papenfuss A.T."/>
            <person name="Parra Z.E."/>
            <person name="Pollock D.D."/>
            <person name="Ray D.A."/>
            <person name="Schein J.E."/>
            <person name="Speed T.P."/>
            <person name="Thompson K."/>
            <person name="VandeBerg J.L."/>
            <person name="Wade C.M."/>
            <person name="Walker J.A."/>
            <person name="Waters P.D."/>
            <person name="Webber C."/>
            <person name="Weidman J.R."/>
            <person name="Xie X."/>
            <person name="Zody M.C."/>
            <person name="Baldwin J."/>
            <person name="Abdouelleil A."/>
            <person name="Abdulkadir J."/>
            <person name="Abebe A."/>
            <person name="Abera B."/>
            <person name="Abreu J."/>
            <person name="Acer S.C."/>
            <person name="Aftuck L."/>
            <person name="Alexander A."/>
            <person name="An P."/>
            <person name="Anderson E."/>
            <person name="Anderson S."/>
            <person name="Arachi H."/>
            <person name="Azer M."/>
            <person name="Bachantsang P."/>
            <person name="Barry A."/>
            <person name="Bayul T."/>
            <person name="Berlin A."/>
            <person name="Bessette D."/>
            <person name="Bloom T."/>
            <person name="Bloom T."/>
            <person name="Boguslavskiy L."/>
            <person name="Bonnet C."/>
            <person name="Boukhgalter B."/>
            <person name="Bourzgui I."/>
            <person name="Brown A."/>
            <person name="Cahill P."/>
            <person name="Channer S."/>
            <person name="Cheshatsang Y."/>
            <person name="Chuda L."/>
            <person name="Citroen M."/>
            <person name="Collymore A."/>
            <person name="Cooke P."/>
            <person name="Costello M."/>
            <person name="D'Aco K."/>
            <person name="Daza R."/>
            <person name="De Haan G."/>
            <person name="DeGray S."/>
            <person name="DeMaso C."/>
            <person name="Dhargay N."/>
            <person name="Dooley K."/>
            <person name="Dooley E."/>
            <person name="Doricent M."/>
            <person name="Dorje P."/>
            <person name="Dorjee K."/>
            <person name="Dupes A."/>
            <person name="Elong R."/>
            <person name="Falk J."/>
            <person name="Farina A."/>
            <person name="Faro S."/>
            <person name="Ferguson D."/>
            <person name="Fisher S."/>
            <person name="Foley C.D."/>
            <person name="Franke A."/>
            <person name="Friedrich D."/>
            <person name="Gadbois L."/>
            <person name="Gearin G."/>
            <person name="Gearin C.R."/>
            <person name="Giannoukos G."/>
            <person name="Goode T."/>
            <person name="Graham J."/>
            <person name="Grandbois E."/>
            <person name="Grewal S."/>
            <person name="Gyaltsen K."/>
            <person name="Hafez N."/>
            <person name="Hagos B."/>
            <person name="Hall J."/>
            <person name="Henson C."/>
            <person name="Hollinger A."/>
            <person name="Honan T."/>
            <person name="Huard M.D."/>
            <person name="Hughes L."/>
            <person name="Hurhula B."/>
            <person name="Husby M.E."/>
            <person name="Kamat A."/>
            <person name="Kanga B."/>
            <person name="Kashin S."/>
            <person name="Khazanovich D."/>
            <person name="Kisner P."/>
            <person name="Lance K."/>
            <person name="Lara M."/>
            <person name="Lee W."/>
            <person name="Lennon N."/>
            <person name="Letendre F."/>
            <person name="LeVine R."/>
            <person name="Lipovsky A."/>
            <person name="Liu X."/>
            <person name="Liu J."/>
            <person name="Liu S."/>
            <person name="Lokyitsang T."/>
            <person name="Lokyitsang Y."/>
            <person name="Lubonja R."/>
            <person name="Lui A."/>
            <person name="MacDonald P."/>
            <person name="Magnisalis V."/>
            <person name="Maru K."/>
            <person name="Matthews C."/>
            <person name="McCusker W."/>
            <person name="McDonough S."/>
            <person name="Mehta T."/>
            <person name="Meldrim J."/>
            <person name="Meneus L."/>
            <person name="Mihai O."/>
            <person name="Mihalev A."/>
            <person name="Mihova T."/>
            <person name="Mittelman R."/>
            <person name="Mlenga V."/>
            <person name="Montmayeur A."/>
            <person name="Mulrain L."/>
            <person name="Navidi A."/>
            <person name="Naylor J."/>
            <person name="Negash T."/>
            <person name="Nguyen T."/>
            <person name="Nguyen N."/>
            <person name="Nicol R."/>
            <person name="Norbu C."/>
            <person name="Norbu N."/>
            <person name="Novod N."/>
            <person name="O'Neill B."/>
            <person name="Osman S."/>
            <person name="Markiewicz E."/>
            <person name="Oyono O.L."/>
            <person name="Patti C."/>
            <person name="Phunkhang P."/>
            <person name="Pierre F."/>
            <person name="Priest M."/>
            <person name="Raghuraman S."/>
            <person name="Rege F."/>
            <person name="Reyes R."/>
            <person name="Rise C."/>
            <person name="Rogov P."/>
            <person name="Ross K."/>
            <person name="Ryan E."/>
            <person name="Settipalli S."/>
            <person name="Shea T."/>
            <person name="Sherpa N."/>
            <person name="Shi L."/>
            <person name="Shih D."/>
            <person name="Sparrow T."/>
            <person name="Spaulding J."/>
            <person name="Stalker J."/>
            <person name="Stange-Thomann N."/>
            <person name="Stavropoulos S."/>
            <person name="Stone C."/>
            <person name="Strader C."/>
            <person name="Tesfaye S."/>
            <person name="Thomson T."/>
            <person name="Thoulutsang Y."/>
            <person name="Thoulutsang D."/>
            <person name="Topham K."/>
            <person name="Topping I."/>
            <person name="Tsamla T."/>
            <person name="Vassiliev H."/>
            <person name="Vo A."/>
            <person name="Wangchuk T."/>
            <person name="Wangdi T."/>
            <person name="Weiand M."/>
            <person name="Wilkinson J."/>
            <person name="Wilson A."/>
            <person name="Yadav S."/>
            <person name="Young G."/>
            <person name="Yu Q."/>
            <person name="Zembek L."/>
            <person name="Zhong D."/>
            <person name="Zimmer A."/>
            <person name="Zwirko Z."/>
            <person name="Jaffe D.B."/>
            <person name="Alvarez P."/>
            <person name="Brockman W."/>
            <person name="Butler J."/>
            <person name="Chin C."/>
            <person name="Gnerre S."/>
            <person name="MacCallum I."/>
            <person name="Graves J.A."/>
            <person name="Ponting C.P."/>
            <person name="Breen M."/>
            <person name="Samollow P.B."/>
            <person name="Lander E.S."/>
            <person name="Lindblad-Toh K."/>
        </authorList>
    </citation>
    <scope>NUCLEOTIDE SEQUENCE [LARGE SCALE GENOMIC DNA]</scope>
</reference>
<keyword evidence="6" id="KW-0865">Zymogen</keyword>
<evidence type="ECO:0000256" key="5">
    <source>
        <dbReference type="ARBA" id="ARBA00022825"/>
    </source>
</evidence>
<keyword evidence="3" id="KW-0645">Protease</keyword>
<dbReference type="GO" id="GO:0006508">
    <property type="term" value="P:proteolysis"/>
    <property type="evidence" value="ECO:0000318"/>
    <property type="project" value="GO_Central"/>
</dbReference>
<dbReference type="eggNOG" id="KOG3627">
    <property type="taxonomic scope" value="Eukaryota"/>
</dbReference>
<evidence type="ECO:0000256" key="6">
    <source>
        <dbReference type="ARBA" id="ARBA00023145"/>
    </source>
</evidence>
<dbReference type="PRINTS" id="PR00722">
    <property type="entry name" value="CHYMOTRYPSIN"/>
</dbReference>
<dbReference type="InterPro" id="IPR009003">
    <property type="entry name" value="Peptidase_S1_PA"/>
</dbReference>
<dbReference type="InterPro" id="IPR043504">
    <property type="entry name" value="Peptidase_S1_PA_chymotrypsin"/>
</dbReference>
<dbReference type="STRING" id="13616.ENSMODP00000018359"/>
<comment type="subcellular location">
    <subcellularLocation>
        <location evidence="1">Secreted</location>
        <location evidence="1">Extracellular space</location>
    </subcellularLocation>
</comment>
<dbReference type="Pfam" id="PF00089">
    <property type="entry name" value="Trypsin"/>
    <property type="match status" value="1"/>
</dbReference>
<dbReference type="Gene3D" id="2.40.10.10">
    <property type="entry name" value="Trypsin-like serine proteases"/>
    <property type="match status" value="3"/>
</dbReference>
<dbReference type="GO" id="GO:0004252">
    <property type="term" value="F:serine-type endopeptidase activity"/>
    <property type="evidence" value="ECO:0000318"/>
    <property type="project" value="GO_Central"/>
</dbReference>
<evidence type="ECO:0000256" key="4">
    <source>
        <dbReference type="ARBA" id="ARBA00022801"/>
    </source>
</evidence>
<keyword evidence="7" id="KW-1015">Disulfide bond</keyword>
<dbReference type="SMART" id="SM00020">
    <property type="entry name" value="Tryp_SPc"/>
    <property type="match status" value="1"/>
</dbReference>
<evidence type="ECO:0000313" key="10">
    <source>
        <dbReference type="Ensembl" id="ENSMODP00000018359.3"/>
    </source>
</evidence>
<dbReference type="PROSITE" id="PS50240">
    <property type="entry name" value="TRYPSIN_DOM"/>
    <property type="match status" value="1"/>
</dbReference>
<protein>
    <recommendedName>
        <fullName evidence="8">chymotrypsin</fullName>
        <ecNumber evidence="8">3.4.21.1</ecNumber>
    </recommendedName>
</protein>
<evidence type="ECO:0000256" key="7">
    <source>
        <dbReference type="ARBA" id="ARBA00023157"/>
    </source>
</evidence>
<dbReference type="AlphaFoldDB" id="F7DNK8"/>
<keyword evidence="5" id="KW-0720">Serine protease</keyword>
<dbReference type="Ensembl" id="ENSMODT00000018692.3">
    <property type="protein sequence ID" value="ENSMODP00000018359.3"/>
    <property type="gene ID" value="ENSMODG00000014688.3"/>
</dbReference>